<dbReference type="CDD" id="cd06171">
    <property type="entry name" value="Sigma70_r4"/>
    <property type="match status" value="1"/>
</dbReference>
<dbReference type="InterPro" id="IPR013325">
    <property type="entry name" value="RNA_pol_sigma_r2"/>
</dbReference>
<dbReference type="GO" id="GO:0006352">
    <property type="term" value="P:DNA-templated transcription initiation"/>
    <property type="evidence" value="ECO:0007669"/>
    <property type="project" value="InterPro"/>
</dbReference>
<dbReference type="PANTHER" id="PTHR30385">
    <property type="entry name" value="SIGMA FACTOR F FLAGELLAR"/>
    <property type="match status" value="1"/>
</dbReference>
<dbReference type="InterPro" id="IPR007627">
    <property type="entry name" value="RNA_pol_sigma70_r2"/>
</dbReference>
<dbReference type="InterPro" id="IPR012845">
    <property type="entry name" value="RNA_pol_sigma_FliA_WhiG"/>
</dbReference>
<dbReference type="NCBIfam" id="TIGR02937">
    <property type="entry name" value="sigma70-ECF"/>
    <property type="match status" value="1"/>
</dbReference>
<dbReference type="Pfam" id="PF04545">
    <property type="entry name" value="Sigma70_r4"/>
    <property type="match status" value="1"/>
</dbReference>
<organism evidence="6 7">
    <name type="scientific">Geovibrio thiophilus</name>
    <dbReference type="NCBI Taxonomy" id="139438"/>
    <lineage>
        <taxon>Bacteria</taxon>
        <taxon>Pseudomonadati</taxon>
        <taxon>Deferribacterota</taxon>
        <taxon>Deferribacteres</taxon>
        <taxon>Deferribacterales</taxon>
        <taxon>Geovibrionaceae</taxon>
        <taxon>Geovibrio</taxon>
    </lineage>
</organism>
<dbReference type="KEGG" id="gtl:EP073_13325"/>
<keyword evidence="7" id="KW-1185">Reference proteome</keyword>
<evidence type="ECO:0000313" key="7">
    <source>
        <dbReference type="Proteomes" id="UP000287502"/>
    </source>
</evidence>
<dbReference type="GO" id="GO:0016987">
    <property type="term" value="F:sigma factor activity"/>
    <property type="evidence" value="ECO:0007669"/>
    <property type="project" value="UniProtKB-KW"/>
</dbReference>
<evidence type="ECO:0000256" key="3">
    <source>
        <dbReference type="ARBA" id="ARBA00023125"/>
    </source>
</evidence>
<dbReference type="PIRSF" id="PIRSF000770">
    <property type="entry name" value="RNA_pol_sigma-SigE/K"/>
    <property type="match status" value="1"/>
</dbReference>
<gene>
    <name evidence="6" type="ORF">EP073_13325</name>
</gene>
<sequence length="245" mass="28373">MQYETGGAINRFSPEEREKIIAEFMPRIKSWVIRMSSSLPDSVDLDDLYSSACVGLIESMDRFDKDRNVNFYTFAERRIKGSILDTLRSLDFLPRNVRTRLKQLEAFIERTYRELGARPSVDEIVAGSDFEAKEVYRLLELQDNDKLLSLDESVGGEGESNLIDFIKSKGLTPEDETVKNKLIERLGEEIDSLPEKEKYAITLYYYEELTMKEIAEVLNITESRVSQIHSAAVTKLKRRLKEFYE</sequence>
<dbReference type="Gene3D" id="1.20.140.160">
    <property type="match status" value="1"/>
</dbReference>
<dbReference type="InterPro" id="IPR000943">
    <property type="entry name" value="RNA_pol_sigma70"/>
</dbReference>
<dbReference type="PRINTS" id="PR00046">
    <property type="entry name" value="SIGMA70FCT"/>
</dbReference>
<dbReference type="SUPFAM" id="SSF88946">
    <property type="entry name" value="Sigma2 domain of RNA polymerase sigma factors"/>
    <property type="match status" value="1"/>
</dbReference>
<keyword evidence="1" id="KW-0805">Transcription regulation</keyword>
<dbReference type="GO" id="GO:0003677">
    <property type="term" value="F:DNA binding"/>
    <property type="evidence" value="ECO:0007669"/>
    <property type="project" value="UniProtKB-KW"/>
</dbReference>
<keyword evidence="4" id="KW-0804">Transcription</keyword>
<dbReference type="NCBIfam" id="NF005413">
    <property type="entry name" value="PRK06986.1"/>
    <property type="match status" value="1"/>
</dbReference>
<protein>
    <submittedName>
        <fullName evidence="6">FliA/WhiG family RNA polymerase sigma factor</fullName>
    </submittedName>
</protein>
<dbReference type="PROSITE" id="PS00716">
    <property type="entry name" value="SIGMA70_2"/>
    <property type="match status" value="1"/>
</dbReference>
<evidence type="ECO:0000259" key="5">
    <source>
        <dbReference type="PROSITE" id="PS00716"/>
    </source>
</evidence>
<dbReference type="GO" id="GO:0003899">
    <property type="term" value="F:DNA-directed RNA polymerase activity"/>
    <property type="evidence" value="ECO:0007669"/>
    <property type="project" value="InterPro"/>
</dbReference>
<dbReference type="Gene3D" id="1.10.1740.10">
    <property type="match status" value="1"/>
</dbReference>
<dbReference type="EMBL" id="CP035108">
    <property type="protein sequence ID" value="QAR34348.1"/>
    <property type="molecule type" value="Genomic_DNA"/>
</dbReference>
<reference evidence="6 7" key="1">
    <citation type="submission" date="2019-01" db="EMBL/GenBank/DDBJ databases">
        <title>Geovibrio thiophilus DSM 11263, complete genome.</title>
        <authorList>
            <person name="Spring S."/>
            <person name="Bunk B."/>
            <person name="Sproer C."/>
        </authorList>
    </citation>
    <scope>NUCLEOTIDE SEQUENCE [LARGE SCALE GENOMIC DNA]</scope>
    <source>
        <strain evidence="6 7">DSM 11263</strain>
    </source>
</reference>
<dbReference type="Pfam" id="PF04542">
    <property type="entry name" value="Sigma70_r2"/>
    <property type="match status" value="1"/>
</dbReference>
<accession>A0A3R5Z116</accession>
<dbReference type="AlphaFoldDB" id="A0A3R5Z116"/>
<feature type="domain" description="RNA polymerase sigma-70" evidence="5">
    <location>
        <begin position="210"/>
        <end position="236"/>
    </location>
</feature>
<dbReference type="InterPro" id="IPR013324">
    <property type="entry name" value="RNA_pol_sigma_r3/r4-like"/>
</dbReference>
<dbReference type="RefSeq" id="WP_128467653.1">
    <property type="nucleotide sequence ID" value="NZ_CP035108.1"/>
</dbReference>
<dbReference type="InterPro" id="IPR007624">
    <property type="entry name" value="RNA_pol_sigma70_r3"/>
</dbReference>
<name>A0A3R5Z116_9BACT</name>
<dbReference type="SUPFAM" id="SSF88659">
    <property type="entry name" value="Sigma3 and sigma4 domains of RNA polymerase sigma factors"/>
    <property type="match status" value="2"/>
</dbReference>
<evidence type="ECO:0000256" key="1">
    <source>
        <dbReference type="ARBA" id="ARBA00023015"/>
    </source>
</evidence>
<keyword evidence="2" id="KW-0731">Sigma factor</keyword>
<dbReference type="Proteomes" id="UP000287502">
    <property type="component" value="Chromosome"/>
</dbReference>
<dbReference type="InterPro" id="IPR014284">
    <property type="entry name" value="RNA_pol_sigma-70_dom"/>
</dbReference>
<dbReference type="Pfam" id="PF04539">
    <property type="entry name" value="Sigma70_r3"/>
    <property type="match status" value="1"/>
</dbReference>
<dbReference type="InterPro" id="IPR007630">
    <property type="entry name" value="RNA_pol_sigma70_r4"/>
</dbReference>
<evidence type="ECO:0000256" key="4">
    <source>
        <dbReference type="ARBA" id="ARBA00023163"/>
    </source>
</evidence>
<dbReference type="OrthoDB" id="9799825at2"/>
<dbReference type="PANTHER" id="PTHR30385:SF7">
    <property type="entry name" value="RNA POLYMERASE SIGMA FACTOR FLIA"/>
    <property type="match status" value="1"/>
</dbReference>
<evidence type="ECO:0000313" key="6">
    <source>
        <dbReference type="EMBL" id="QAR34348.1"/>
    </source>
</evidence>
<evidence type="ECO:0000256" key="2">
    <source>
        <dbReference type="ARBA" id="ARBA00023082"/>
    </source>
</evidence>
<keyword evidence="3" id="KW-0238">DNA-binding</keyword>
<proteinExistence type="predicted"/>
<dbReference type="NCBIfam" id="TIGR02479">
    <property type="entry name" value="FliA_WhiG"/>
    <property type="match status" value="1"/>
</dbReference>